<gene>
    <name evidence="1" type="ORF">Prubr_18170</name>
</gene>
<sequence length="102" mass="11301">MGDRLRCAVFGKFGLRQGPGVHEGLDAPQRVAADARRVTAPVLFHVQWHDEIFPRDGQLALFDLLGSPDKALADYPGGHAETRPAAVGRWREFVSRHLTRST</sequence>
<reference evidence="1" key="1">
    <citation type="submission" date="2020-08" db="EMBL/GenBank/DDBJ databases">
        <title>Whole genome shotgun sequence of Polymorphospora rubra NBRC 101157.</title>
        <authorList>
            <person name="Komaki H."/>
            <person name="Tamura T."/>
        </authorList>
    </citation>
    <scope>NUCLEOTIDE SEQUENCE</scope>
    <source>
        <strain evidence="1">NBRC 101157</strain>
    </source>
</reference>
<dbReference type="KEGG" id="pry:Prubr_18170"/>
<organism evidence="1 2">
    <name type="scientific">Polymorphospora rubra</name>
    <dbReference type="NCBI Taxonomy" id="338584"/>
    <lineage>
        <taxon>Bacteria</taxon>
        <taxon>Bacillati</taxon>
        <taxon>Actinomycetota</taxon>
        <taxon>Actinomycetes</taxon>
        <taxon>Micromonosporales</taxon>
        <taxon>Micromonosporaceae</taxon>
        <taxon>Polymorphospora</taxon>
    </lineage>
</organism>
<keyword evidence="2" id="KW-1185">Reference proteome</keyword>
<proteinExistence type="predicted"/>
<evidence type="ECO:0000313" key="2">
    <source>
        <dbReference type="Proteomes" id="UP000680866"/>
    </source>
</evidence>
<dbReference type="InterPro" id="IPR029058">
    <property type="entry name" value="AB_hydrolase_fold"/>
</dbReference>
<name>A0A810MUA9_9ACTN</name>
<accession>A0A810MUA9</accession>
<dbReference type="Gene3D" id="3.40.50.1820">
    <property type="entry name" value="alpha/beta hydrolase"/>
    <property type="match status" value="1"/>
</dbReference>
<dbReference type="AlphaFoldDB" id="A0A810MUA9"/>
<dbReference type="SUPFAM" id="SSF53474">
    <property type="entry name" value="alpha/beta-Hydrolases"/>
    <property type="match status" value="1"/>
</dbReference>
<dbReference type="EMBL" id="AP023359">
    <property type="protein sequence ID" value="BCJ64796.1"/>
    <property type="molecule type" value="Genomic_DNA"/>
</dbReference>
<dbReference type="Proteomes" id="UP000680866">
    <property type="component" value="Chromosome"/>
</dbReference>
<protein>
    <submittedName>
        <fullName evidence="1">Uncharacterized protein</fullName>
    </submittedName>
</protein>
<evidence type="ECO:0000313" key="1">
    <source>
        <dbReference type="EMBL" id="BCJ64796.1"/>
    </source>
</evidence>